<evidence type="ECO:0000259" key="3">
    <source>
        <dbReference type="PROSITE" id="PS50195"/>
    </source>
</evidence>
<dbReference type="OrthoDB" id="1278353at2759"/>
<dbReference type="PANTHER" id="PTHR15508">
    <property type="entry name" value="RIBOSOMAL PROTEIN S6 KINASE"/>
    <property type="match status" value="1"/>
</dbReference>
<evidence type="ECO:0008006" key="6">
    <source>
        <dbReference type="Google" id="ProtNLM"/>
    </source>
</evidence>
<feature type="compositionally biased region" description="Basic and acidic residues" evidence="1">
    <location>
        <begin position="595"/>
        <end position="604"/>
    </location>
</feature>
<feature type="compositionally biased region" description="Low complexity" evidence="1">
    <location>
        <begin position="582"/>
        <end position="594"/>
    </location>
</feature>
<accession>A0A8J9UJJ7</accession>
<reference evidence="4" key="1">
    <citation type="submission" date="2021-12" db="EMBL/GenBank/DDBJ databases">
        <authorList>
            <person name="Martin H S."/>
        </authorList>
    </citation>
    <scope>NUCLEOTIDE SEQUENCE</scope>
</reference>
<feature type="region of interest" description="Disordered" evidence="1">
    <location>
        <begin position="649"/>
        <end position="676"/>
    </location>
</feature>
<dbReference type="SUPFAM" id="SSF56112">
    <property type="entry name" value="Protein kinase-like (PK-like)"/>
    <property type="match status" value="1"/>
</dbReference>
<evidence type="ECO:0000256" key="1">
    <source>
        <dbReference type="SAM" id="MobiDB-lite"/>
    </source>
</evidence>
<dbReference type="InterPro" id="IPR001683">
    <property type="entry name" value="PX_dom"/>
</dbReference>
<dbReference type="Pfam" id="PF00069">
    <property type="entry name" value="Pkinase"/>
    <property type="match status" value="1"/>
</dbReference>
<dbReference type="SMART" id="SM00312">
    <property type="entry name" value="PX"/>
    <property type="match status" value="1"/>
</dbReference>
<feature type="region of interest" description="Disordered" evidence="1">
    <location>
        <begin position="580"/>
        <end position="604"/>
    </location>
</feature>
<sequence length="898" mass="100403">MSVRDKWVRRFSIDETAKHKNGFTIYKITSVLFPLGSPEAVTVVSVWKRYSDVQQLHKSMKSLHAGLHLRGTFPTLAKSSYFKRFHQEVIDERARTIKILLEFIAEHRLLFASTDFVNFLQTGYPEPETKATGVINTIRSSLHLPIEETPPLEYQTSDDEARSPSVQITTTEHAVPSTSNVPTEIDVSQIPIYEAADVEIRESPKTSQKLSDSNSFESINSIDSLDSDLYDELSKVTIDKTFPSVKKNVLPDLINFDVPSTSKFEDYHTMPNTTDSDNVSLASTVYDSSYNEDRGSRMSLYSKRSALSLSNAESKTRTDDSYALSLSNVESKTRTEDSYVFEAGYMLNLAARCEDMGDYQRAFECYKSGIEKMLIGVQTDPDPQRRALVKEKTNKYLSYAEAIYSSRLCGADQSLLPERDSACRLQGIPLSMLQRPYEELAQYRVLSVLGGAMLVLRAGDQACYAMKVVQKIPNNLTEFDDYFQQRNNETRQVILPTVIPYMVPLHAYVETNNLIFLILAYAPGEKLFDYIKNYAKSIPNTPARELNLENVFAEPKKKDIDIQNDNIDVTDSIAPRIDKQSNIKNTKPNINITDNSKKDTDDVNENEIKTDSLDNSDVSVNQLVINSQKLLMNVDKALTDVPQISQVKDHISTAKEDREREKQRDTAKSDRCETPNYATSELRQRSVLPPAAVCRWGAQLLTALEGLHRCGVVCRDLHPGNILLGARGQLLLTYTPGLDAHAARARLWAGGRGRGGGRAAHVAPELWAGAAGAAAAGAGCDYWSFGAIIVEIKSSSPVPQPLSRALPPPPSRAPPRLPAALPVEARSLLTQLLTYEPSERLGCGKDGIEEIKRHPYFKHIDWDEVRDAWCRGLLDSSRQIQNIQTDKLVVKISTTKMS</sequence>
<dbReference type="Proteomes" id="UP000838878">
    <property type="component" value="Chromosome 10"/>
</dbReference>
<dbReference type="InterPro" id="IPR007330">
    <property type="entry name" value="MIT_dom"/>
</dbReference>
<dbReference type="InterPro" id="IPR011009">
    <property type="entry name" value="Kinase-like_dom_sf"/>
</dbReference>
<dbReference type="Pfam" id="PF04212">
    <property type="entry name" value="MIT"/>
    <property type="match status" value="1"/>
</dbReference>
<dbReference type="GO" id="GO:0005524">
    <property type="term" value="F:ATP binding"/>
    <property type="evidence" value="ECO:0007669"/>
    <property type="project" value="InterPro"/>
</dbReference>
<dbReference type="SUPFAM" id="SSF116846">
    <property type="entry name" value="MIT domain"/>
    <property type="match status" value="1"/>
</dbReference>
<dbReference type="SUPFAM" id="SSF64268">
    <property type="entry name" value="PX domain"/>
    <property type="match status" value="1"/>
</dbReference>
<dbReference type="PANTHER" id="PTHR15508:SF8">
    <property type="entry name" value="LD24550P"/>
    <property type="match status" value="1"/>
</dbReference>
<dbReference type="InterPro" id="IPR051866">
    <property type="entry name" value="Intracell_Sig-Traffick_Protein"/>
</dbReference>
<dbReference type="GO" id="GO:0035091">
    <property type="term" value="F:phosphatidylinositol binding"/>
    <property type="evidence" value="ECO:0007669"/>
    <property type="project" value="InterPro"/>
</dbReference>
<protein>
    <recommendedName>
        <fullName evidence="6">Ribosomal protein S6 kinase delta-1</fullName>
    </recommendedName>
</protein>
<dbReference type="InterPro" id="IPR000719">
    <property type="entry name" value="Prot_kinase_dom"/>
</dbReference>
<dbReference type="Pfam" id="PF00787">
    <property type="entry name" value="PX"/>
    <property type="match status" value="1"/>
</dbReference>
<keyword evidence="5" id="KW-1185">Reference proteome</keyword>
<name>A0A8J9UJJ7_9NEOP</name>
<dbReference type="SMART" id="SM00220">
    <property type="entry name" value="S_TKc"/>
    <property type="match status" value="1"/>
</dbReference>
<dbReference type="InterPro" id="IPR036871">
    <property type="entry name" value="PX_dom_sf"/>
</dbReference>
<dbReference type="GO" id="GO:0004672">
    <property type="term" value="F:protein kinase activity"/>
    <property type="evidence" value="ECO:0007669"/>
    <property type="project" value="InterPro"/>
</dbReference>
<dbReference type="AlphaFoldDB" id="A0A8J9UJJ7"/>
<dbReference type="SMART" id="SM00745">
    <property type="entry name" value="MIT"/>
    <property type="match status" value="1"/>
</dbReference>
<dbReference type="Gene3D" id="1.10.510.10">
    <property type="entry name" value="Transferase(Phosphotransferase) domain 1"/>
    <property type="match status" value="1"/>
</dbReference>
<dbReference type="Gene3D" id="3.30.200.20">
    <property type="entry name" value="Phosphorylase Kinase, domain 1"/>
    <property type="match status" value="1"/>
</dbReference>
<evidence type="ECO:0000313" key="5">
    <source>
        <dbReference type="Proteomes" id="UP000838878"/>
    </source>
</evidence>
<gene>
    <name evidence="4" type="ORF">BINO364_LOCUS1814</name>
</gene>
<feature type="domain" description="Protein kinase" evidence="2">
    <location>
        <begin position="441"/>
        <end position="857"/>
    </location>
</feature>
<feature type="non-terminal residue" evidence="4">
    <location>
        <position position="898"/>
    </location>
</feature>
<dbReference type="Gene3D" id="3.30.1520.10">
    <property type="entry name" value="Phox-like domain"/>
    <property type="match status" value="1"/>
</dbReference>
<dbReference type="PROSITE" id="PS50011">
    <property type="entry name" value="PROTEIN_KINASE_DOM"/>
    <property type="match status" value="1"/>
</dbReference>
<evidence type="ECO:0000259" key="2">
    <source>
        <dbReference type="PROSITE" id="PS50011"/>
    </source>
</evidence>
<dbReference type="InterPro" id="IPR036181">
    <property type="entry name" value="MIT_dom_sf"/>
</dbReference>
<evidence type="ECO:0000313" key="4">
    <source>
        <dbReference type="EMBL" id="CAH0714797.1"/>
    </source>
</evidence>
<proteinExistence type="predicted"/>
<feature type="compositionally biased region" description="Basic and acidic residues" evidence="1">
    <location>
        <begin position="649"/>
        <end position="673"/>
    </location>
</feature>
<dbReference type="EMBL" id="OV170230">
    <property type="protein sequence ID" value="CAH0714797.1"/>
    <property type="molecule type" value="Genomic_DNA"/>
</dbReference>
<feature type="domain" description="PX" evidence="3">
    <location>
        <begin position="1"/>
        <end position="127"/>
    </location>
</feature>
<organism evidence="4 5">
    <name type="scientific">Brenthis ino</name>
    <name type="common">lesser marbled fritillary</name>
    <dbReference type="NCBI Taxonomy" id="405034"/>
    <lineage>
        <taxon>Eukaryota</taxon>
        <taxon>Metazoa</taxon>
        <taxon>Ecdysozoa</taxon>
        <taxon>Arthropoda</taxon>
        <taxon>Hexapoda</taxon>
        <taxon>Insecta</taxon>
        <taxon>Pterygota</taxon>
        <taxon>Neoptera</taxon>
        <taxon>Endopterygota</taxon>
        <taxon>Lepidoptera</taxon>
        <taxon>Glossata</taxon>
        <taxon>Ditrysia</taxon>
        <taxon>Papilionoidea</taxon>
        <taxon>Nymphalidae</taxon>
        <taxon>Heliconiinae</taxon>
        <taxon>Argynnini</taxon>
        <taxon>Brenthis</taxon>
    </lineage>
</organism>
<dbReference type="Gene3D" id="1.20.58.80">
    <property type="entry name" value="Phosphotransferase system, lactose/cellobiose-type IIA subunit"/>
    <property type="match status" value="1"/>
</dbReference>
<dbReference type="PROSITE" id="PS50195">
    <property type="entry name" value="PX"/>
    <property type="match status" value="1"/>
</dbReference>